<dbReference type="PANTHER" id="PTHR43464">
    <property type="entry name" value="METHYLTRANSFERASE"/>
    <property type="match status" value="1"/>
</dbReference>
<dbReference type="PANTHER" id="PTHR43464:SF19">
    <property type="entry name" value="UBIQUINONE BIOSYNTHESIS O-METHYLTRANSFERASE, MITOCHONDRIAL"/>
    <property type="match status" value="1"/>
</dbReference>
<dbReference type="InterPro" id="IPR013216">
    <property type="entry name" value="Methyltransf_11"/>
</dbReference>
<dbReference type="CDD" id="cd02440">
    <property type="entry name" value="AdoMet_MTases"/>
    <property type="match status" value="1"/>
</dbReference>
<keyword evidence="1" id="KW-0489">Methyltransferase</keyword>
<evidence type="ECO:0000256" key="1">
    <source>
        <dbReference type="ARBA" id="ARBA00022603"/>
    </source>
</evidence>
<dbReference type="Gene3D" id="3.40.50.150">
    <property type="entry name" value="Vaccinia Virus protein VP39"/>
    <property type="match status" value="1"/>
</dbReference>
<name>A0A518BJ84_9BACT</name>
<protein>
    <recommendedName>
        <fullName evidence="4">Methyltransferase type 11 domain-containing protein</fullName>
    </recommendedName>
</protein>
<gene>
    <name evidence="5" type="ORF">Pla133_21170</name>
</gene>
<evidence type="ECO:0000259" key="4">
    <source>
        <dbReference type="Pfam" id="PF08241"/>
    </source>
</evidence>
<evidence type="ECO:0000313" key="5">
    <source>
        <dbReference type="EMBL" id="QDU67039.1"/>
    </source>
</evidence>
<keyword evidence="3" id="KW-0949">S-adenosyl-L-methionine</keyword>
<evidence type="ECO:0000256" key="3">
    <source>
        <dbReference type="ARBA" id="ARBA00022691"/>
    </source>
</evidence>
<reference evidence="5 6" key="1">
    <citation type="submission" date="2019-02" db="EMBL/GenBank/DDBJ databases">
        <title>Deep-cultivation of Planctomycetes and their phenomic and genomic characterization uncovers novel biology.</title>
        <authorList>
            <person name="Wiegand S."/>
            <person name="Jogler M."/>
            <person name="Boedeker C."/>
            <person name="Pinto D."/>
            <person name="Vollmers J."/>
            <person name="Rivas-Marin E."/>
            <person name="Kohn T."/>
            <person name="Peeters S.H."/>
            <person name="Heuer A."/>
            <person name="Rast P."/>
            <person name="Oberbeckmann S."/>
            <person name="Bunk B."/>
            <person name="Jeske O."/>
            <person name="Meyerdierks A."/>
            <person name="Storesund J.E."/>
            <person name="Kallscheuer N."/>
            <person name="Luecker S."/>
            <person name="Lage O.M."/>
            <person name="Pohl T."/>
            <person name="Merkel B.J."/>
            <person name="Hornburger P."/>
            <person name="Mueller R.-W."/>
            <person name="Bruemmer F."/>
            <person name="Labrenz M."/>
            <person name="Spormann A.M."/>
            <person name="Op den Camp H."/>
            <person name="Overmann J."/>
            <person name="Amann R."/>
            <person name="Jetten M.S.M."/>
            <person name="Mascher T."/>
            <person name="Medema M.H."/>
            <person name="Devos D.P."/>
            <person name="Kaster A.-K."/>
            <person name="Ovreas L."/>
            <person name="Rohde M."/>
            <person name="Galperin M.Y."/>
            <person name="Jogler C."/>
        </authorList>
    </citation>
    <scope>NUCLEOTIDE SEQUENCE [LARGE SCALE GENOMIC DNA]</scope>
    <source>
        <strain evidence="5 6">Pla133</strain>
    </source>
</reference>
<dbReference type="GO" id="GO:0008757">
    <property type="term" value="F:S-adenosylmethionine-dependent methyltransferase activity"/>
    <property type="evidence" value="ECO:0007669"/>
    <property type="project" value="InterPro"/>
</dbReference>
<keyword evidence="6" id="KW-1185">Reference proteome</keyword>
<evidence type="ECO:0000313" key="6">
    <source>
        <dbReference type="Proteomes" id="UP000316921"/>
    </source>
</evidence>
<dbReference type="Proteomes" id="UP000316921">
    <property type="component" value="Chromosome"/>
</dbReference>
<dbReference type="GO" id="GO:0032259">
    <property type="term" value="P:methylation"/>
    <property type="evidence" value="ECO:0007669"/>
    <property type="project" value="UniProtKB-KW"/>
</dbReference>
<accession>A0A518BJ84</accession>
<feature type="domain" description="Methyltransferase type 11" evidence="4">
    <location>
        <begin position="41"/>
        <end position="136"/>
    </location>
</feature>
<organism evidence="5 6">
    <name type="scientific">Engelhardtia mirabilis</name>
    <dbReference type="NCBI Taxonomy" id="2528011"/>
    <lineage>
        <taxon>Bacteria</taxon>
        <taxon>Pseudomonadati</taxon>
        <taxon>Planctomycetota</taxon>
        <taxon>Planctomycetia</taxon>
        <taxon>Planctomycetia incertae sedis</taxon>
        <taxon>Engelhardtia</taxon>
    </lineage>
</organism>
<dbReference type="Pfam" id="PF08241">
    <property type="entry name" value="Methyltransf_11"/>
    <property type="match status" value="1"/>
</dbReference>
<dbReference type="AlphaFoldDB" id="A0A518BJ84"/>
<dbReference type="SUPFAM" id="SSF53335">
    <property type="entry name" value="S-adenosyl-L-methionine-dependent methyltransferases"/>
    <property type="match status" value="1"/>
</dbReference>
<evidence type="ECO:0000256" key="2">
    <source>
        <dbReference type="ARBA" id="ARBA00022679"/>
    </source>
</evidence>
<proteinExistence type="predicted"/>
<sequence length="216" mass="24022">MDRVTTNTVEYWDRVAESSRFSHPLDASALSAAVPRSARLVDLGCGYGRLLGELIDLGYRDVVGVDQSAAMLDRARAQHPAAQLIEAPLDRLPLADSSVDGVLLYAVLTCIPADDLQLAVMAEIERVLVPGGHLFLSDLPLQTDRRNRARYRRDADHCGQFGVFDSGDGTRFRHHEESWLDRLTANFEGRGSRSVHTRTMRGNPILVVQRHLRLVP</sequence>
<dbReference type="KEGG" id="pbap:Pla133_21170"/>
<dbReference type="InterPro" id="IPR029063">
    <property type="entry name" value="SAM-dependent_MTases_sf"/>
</dbReference>
<keyword evidence="2" id="KW-0808">Transferase</keyword>
<dbReference type="EMBL" id="CP036287">
    <property type="protein sequence ID" value="QDU67039.1"/>
    <property type="molecule type" value="Genomic_DNA"/>
</dbReference>